<dbReference type="OrthoDB" id="8778022at2"/>
<keyword evidence="2" id="KW-1185">Reference proteome</keyword>
<reference evidence="1 2" key="1">
    <citation type="submission" date="2017-04" db="EMBL/GenBank/DDBJ databases">
        <authorList>
            <person name="Afonso C.L."/>
            <person name="Miller P.J."/>
            <person name="Scott M.A."/>
            <person name="Spackman E."/>
            <person name="Goraichik I."/>
            <person name="Dimitrov K.M."/>
            <person name="Suarez D.L."/>
            <person name="Swayne D.E."/>
        </authorList>
    </citation>
    <scope>NUCLEOTIDE SEQUENCE [LARGE SCALE GENOMIC DNA]</scope>
    <source>
        <strain evidence="1 2">DSM 12816</strain>
    </source>
</reference>
<evidence type="ECO:0000313" key="2">
    <source>
        <dbReference type="Proteomes" id="UP000192790"/>
    </source>
</evidence>
<gene>
    <name evidence="1" type="ORF">SAMN02745168_0624</name>
</gene>
<protein>
    <submittedName>
        <fullName evidence="1">Uncharacterized protein</fullName>
    </submittedName>
</protein>
<sequence length="124" mass="14522">MNETEQAIEILSHQEKHITAEVDEAGFIDLIVDYDLTVALDHAITAIREKAERENPQPLTLKQLQERIGKPVYIVSGDKLWWILPIIIYKGWLYNDGRNGEPLNLKKYMKTWIPYDYPPKEDRT</sequence>
<dbReference type="Proteomes" id="UP000192790">
    <property type="component" value="Unassembled WGS sequence"/>
</dbReference>
<dbReference type="EMBL" id="FWXW01000001">
    <property type="protein sequence ID" value="SMC38385.1"/>
    <property type="molecule type" value="Genomic_DNA"/>
</dbReference>
<name>A0A1W1YQA0_9FIRM</name>
<proteinExistence type="predicted"/>
<dbReference type="STRING" id="1122930.SAMN02745168_0624"/>
<organism evidence="1 2">
    <name type="scientific">Papillibacter cinnamivorans DSM 12816</name>
    <dbReference type="NCBI Taxonomy" id="1122930"/>
    <lineage>
        <taxon>Bacteria</taxon>
        <taxon>Bacillati</taxon>
        <taxon>Bacillota</taxon>
        <taxon>Clostridia</taxon>
        <taxon>Eubacteriales</taxon>
        <taxon>Oscillospiraceae</taxon>
        <taxon>Papillibacter</taxon>
    </lineage>
</organism>
<dbReference type="AlphaFoldDB" id="A0A1W1YQA0"/>
<accession>A0A1W1YQA0</accession>
<dbReference type="RefSeq" id="WP_084233246.1">
    <property type="nucleotide sequence ID" value="NZ_FWXW01000001.1"/>
</dbReference>
<evidence type="ECO:0000313" key="1">
    <source>
        <dbReference type="EMBL" id="SMC38385.1"/>
    </source>
</evidence>